<dbReference type="PROSITE" id="PS00687">
    <property type="entry name" value="ALDEHYDE_DEHYDR_GLU"/>
    <property type="match status" value="1"/>
</dbReference>
<dbReference type="InterPro" id="IPR016162">
    <property type="entry name" value="Ald_DH_N"/>
</dbReference>
<sequence length="487" mass="51245">MSLSFDPRTLALPAGHFIGGSYVEGTPAIEVRAPSDGRTLADIPTADVGTVDRAVQAAKAALAGSGWASVRPRERVRALHAWADLIEAEAETLARIEAVASPRPIAEAVTGDVMIAAEQIRFFAEFADKECGDLVPTADTQMGFIASEPYGVVGAITAWNVPLALAGWKLGPALAAGNAVVLKPSEMTPFSTLHLAELSVRAGLPAGLVNVVLGDGPTTGAALVAHPEIGKISFTGSTRAGGAIMENIARTGIKPLTLELGGKSPQLVFADADLDLAARCITRGILGNAGQGCVAGSRVIVAREVADELAERIAQKMKDITPGPTWDEATTYSPIISEKQLQRIDSIVDGARLAGAEVLCGGGRIEREGSFYQPTILAGVERGSVALAEEIFGPVLTLQAFDTEEEALDLSRHPTYGLCSGLFTRDLSRAMRLVRKIEAGAVWVNRYGRSRDHILPTGGWKASGLGKDLGREAYLANRRTKSVLIDL</sequence>
<dbReference type="InterPro" id="IPR029510">
    <property type="entry name" value="Ald_DH_CS_GLU"/>
</dbReference>
<dbReference type="SUPFAM" id="SSF53720">
    <property type="entry name" value="ALDH-like"/>
    <property type="match status" value="1"/>
</dbReference>
<keyword evidence="1 3" id="KW-0560">Oxidoreductase</keyword>
<dbReference type="Proteomes" id="UP000433050">
    <property type="component" value="Unassembled WGS sequence"/>
</dbReference>
<reference evidence="5 6" key="1">
    <citation type="submission" date="2019-12" db="EMBL/GenBank/DDBJ databases">
        <authorList>
            <person name="Reyes-Prieto M."/>
        </authorList>
    </citation>
    <scope>NUCLEOTIDE SEQUENCE [LARGE SCALE GENOMIC DNA]</scope>
    <source>
        <strain evidence="5">HF14-78462</strain>
    </source>
</reference>
<dbReference type="Gene3D" id="3.40.605.10">
    <property type="entry name" value="Aldehyde Dehydrogenase, Chain A, domain 1"/>
    <property type="match status" value="1"/>
</dbReference>
<dbReference type="InterPro" id="IPR016163">
    <property type="entry name" value="Ald_DH_C"/>
</dbReference>
<evidence type="ECO:0000256" key="2">
    <source>
        <dbReference type="PROSITE-ProRule" id="PRU10007"/>
    </source>
</evidence>
<organism evidence="5 6">
    <name type="scientific">Starkeya nomas</name>
    <dbReference type="NCBI Taxonomy" id="2666134"/>
    <lineage>
        <taxon>Bacteria</taxon>
        <taxon>Pseudomonadati</taxon>
        <taxon>Pseudomonadota</taxon>
        <taxon>Alphaproteobacteria</taxon>
        <taxon>Hyphomicrobiales</taxon>
        <taxon>Xanthobacteraceae</taxon>
        <taxon>Starkeya</taxon>
    </lineage>
</organism>
<dbReference type="FunFam" id="3.40.605.10:FF:000001">
    <property type="entry name" value="Aldehyde dehydrogenase 1"/>
    <property type="match status" value="1"/>
</dbReference>
<dbReference type="InterPro" id="IPR016161">
    <property type="entry name" value="Ald_DH/histidinol_DH"/>
</dbReference>
<dbReference type="InterPro" id="IPR015590">
    <property type="entry name" value="Aldehyde_DH_dom"/>
</dbReference>
<dbReference type="EC" id="1.2.1.3" evidence="5"/>
<evidence type="ECO:0000313" key="6">
    <source>
        <dbReference type="Proteomes" id="UP000433050"/>
    </source>
</evidence>
<evidence type="ECO:0000313" key="5">
    <source>
        <dbReference type="EMBL" id="CAA0113634.1"/>
    </source>
</evidence>
<feature type="domain" description="Aldehyde dehydrogenase" evidence="4">
    <location>
        <begin position="27"/>
        <end position="483"/>
    </location>
</feature>
<feature type="active site" evidence="2">
    <location>
        <position position="259"/>
    </location>
</feature>
<dbReference type="RefSeq" id="WP_144341792.1">
    <property type="nucleotide sequence ID" value="NZ_CACSAS010000001.1"/>
</dbReference>
<protein>
    <submittedName>
        <fullName evidence="5">Aldehyde dehydrogenase AldA</fullName>
        <ecNumber evidence="5">1.2.1.3</ecNumber>
    </submittedName>
</protein>
<dbReference type="EMBL" id="CACSAS010000001">
    <property type="protein sequence ID" value="CAA0113634.1"/>
    <property type="molecule type" value="Genomic_DNA"/>
</dbReference>
<evidence type="ECO:0000259" key="4">
    <source>
        <dbReference type="Pfam" id="PF00171"/>
    </source>
</evidence>
<accession>A0A5S9Q7W2</accession>
<proteinExistence type="inferred from homology"/>
<dbReference type="AlphaFoldDB" id="A0A5S9Q7W2"/>
<gene>
    <name evidence="5" type="primary">aldA</name>
    <name evidence="5" type="ORF">STARVERO_04234</name>
</gene>
<keyword evidence="6" id="KW-1185">Reference proteome</keyword>
<dbReference type="GO" id="GO:0004029">
    <property type="term" value="F:aldehyde dehydrogenase (NAD+) activity"/>
    <property type="evidence" value="ECO:0007669"/>
    <property type="project" value="UniProtKB-EC"/>
</dbReference>
<dbReference type="PANTHER" id="PTHR11699">
    <property type="entry name" value="ALDEHYDE DEHYDROGENASE-RELATED"/>
    <property type="match status" value="1"/>
</dbReference>
<dbReference type="Pfam" id="PF00171">
    <property type="entry name" value="Aldedh"/>
    <property type="match status" value="1"/>
</dbReference>
<name>A0A5S9Q7W2_9HYPH</name>
<evidence type="ECO:0000256" key="3">
    <source>
        <dbReference type="RuleBase" id="RU003345"/>
    </source>
</evidence>
<evidence type="ECO:0000256" key="1">
    <source>
        <dbReference type="ARBA" id="ARBA00023002"/>
    </source>
</evidence>
<dbReference type="Gene3D" id="3.40.309.10">
    <property type="entry name" value="Aldehyde Dehydrogenase, Chain A, domain 2"/>
    <property type="match status" value="1"/>
</dbReference>
<comment type="similarity">
    <text evidence="3">Belongs to the aldehyde dehydrogenase family.</text>
</comment>